<comment type="caution">
    <text evidence="7">The sequence shown here is derived from an EMBL/GenBank/DDBJ whole genome shotgun (WGS) entry which is preliminary data.</text>
</comment>
<evidence type="ECO:0000313" key="8">
    <source>
        <dbReference type="Proteomes" id="UP000637383"/>
    </source>
</evidence>
<keyword evidence="4" id="KW-0677">Repeat</keyword>
<evidence type="ECO:0000256" key="4">
    <source>
        <dbReference type="ARBA" id="ARBA00022737"/>
    </source>
</evidence>
<dbReference type="Pfam" id="PF13844">
    <property type="entry name" value="Glyco_transf_41"/>
    <property type="match status" value="1"/>
</dbReference>
<protein>
    <recommendedName>
        <fullName evidence="6">O-GlcNAc transferase C-terminal domain-containing protein</fullName>
    </recommendedName>
</protein>
<keyword evidence="8" id="KW-1185">Reference proteome</keyword>
<proteinExistence type="predicted"/>
<dbReference type="Gene3D" id="3.40.50.11380">
    <property type="match status" value="1"/>
</dbReference>
<keyword evidence="5" id="KW-0802">TPR repeat</keyword>
<keyword evidence="2" id="KW-0328">Glycosyltransferase</keyword>
<evidence type="ECO:0000259" key="6">
    <source>
        <dbReference type="Pfam" id="PF13844"/>
    </source>
</evidence>
<accession>A0ABR8KFI3</accession>
<name>A0ABR8KFI3_9NOSO</name>
<keyword evidence="3" id="KW-0808">Transferase</keyword>
<sequence length="1153" mass="131647">MSTVRLVIIQGPNQMLYSLSVLRYLEATGEYQDCEDILILGGYRADPKLTEVCLQISQIWNFKSRIVLHGYQYLCLDNSIDFVSASELLRRILNLESVDVIFVLRNWQFINEVFLYAYPNARKICYGELGWLDFSSSLWSNFYNSPPMNPSGDFIPIDAAYPVLVPVDAENVFEKCPYQVVGSDFFKSVVYDSAKYINGLSEYCTKIREQLGSSLTFVLTSYDTEAGFISSYEEEIECYLSCVLPYTRKDEAILVKGHPRQIFNQSQLLANKLRDYNRNAFVISEFTQVPIELFIPFLTIDKVIAPMSSASITLGHLGSSELIIGFDKALIKKYMSPKCQETILIGQYQRALEVKYTYNGSLEPIKYLDIKKNINEDFTKQIYINTKLADGNIIHTSIDEFTNKVEFIKPLFSLLEKYRLEQPEISVLEDLRCFRKKIAELWLNTELILLEKAYFSKVGEAHQALLNSQLKYEALTEAEENFVAEVLAQIAHRFAEQKAIQYLLVAMLYCQPNQLALADELTNIPIWLLNDYLKFTLQPPPYFQHIGAADSYYQYMQYWVSYLHRNIVSNLESKLWQDVAGYFTESANFIPLYFNHSNLKDIYTKRADIMSIYLNQFGNKIEYEFPQRSEKRVKTRLAILASHFSPQTETFASLPVYKHLNRDIFEVILFTLNVSNHRLERYCGGHADAFVQLPADLPSQVKTIREADLDILFISTNITAVTHQITLLALHRLARIQMVDANSPVTTGMRHIDYYISSKLSEPKTNPQQHYSETLITLDSPPQCFDFATERQIQATISVSKESLGISKNAVIYISGANFYKIIPEQEAAWAKIIASVPNSVLLLYPFNPNWSSSYPAVAFQKRILATFAQHEVSQDRLILLDCAPNRTDVKERLKLADIYLDSYPYSGMTSLIDPLEVGLATVVMESEPSRSRKGASLLRALQIPDLITNTEEAYIQLAVALGINVEFRQQKADRIKERMEQNPIFIDSFAYSTQMGELFQKLFLKHQAIALTGQLNLKEINLIIFPDWSQSEDLLYQDLVTVISTLASRPDKSQITLLIDSHNISEEEADMLLSSLTMNLLMEDDVDITEGPEISLVGKMSYIEWKTVLSKIHTRIALATDNQQAIAQAKAENLLSCNLDSLIVSKLETTSV</sequence>
<dbReference type="PANTHER" id="PTHR44835">
    <property type="entry name" value="UDP-N-ACETYLGLUCOSAMINE--PEPTIDE N-ACETYLGLUCOSAMINYLTRANSFERASE SPINDLY-RELATED"/>
    <property type="match status" value="1"/>
</dbReference>
<dbReference type="InterPro" id="IPR029489">
    <property type="entry name" value="OGT/SEC/SPY_C"/>
</dbReference>
<evidence type="ECO:0000256" key="5">
    <source>
        <dbReference type="ARBA" id="ARBA00022803"/>
    </source>
</evidence>
<organism evidence="7 8">
    <name type="scientific">Nostoc paludosum FACHB-159</name>
    <dbReference type="NCBI Taxonomy" id="2692908"/>
    <lineage>
        <taxon>Bacteria</taxon>
        <taxon>Bacillati</taxon>
        <taxon>Cyanobacteriota</taxon>
        <taxon>Cyanophyceae</taxon>
        <taxon>Nostocales</taxon>
        <taxon>Nostocaceae</taxon>
        <taxon>Nostoc</taxon>
    </lineage>
</organism>
<dbReference type="Pfam" id="PF07388">
    <property type="entry name" value="A-2_8-polyST"/>
    <property type="match status" value="1"/>
</dbReference>
<evidence type="ECO:0000256" key="1">
    <source>
        <dbReference type="ARBA" id="ARBA00004922"/>
    </source>
</evidence>
<evidence type="ECO:0000256" key="2">
    <source>
        <dbReference type="ARBA" id="ARBA00022676"/>
    </source>
</evidence>
<comment type="pathway">
    <text evidence="1">Protein modification; protein glycosylation.</text>
</comment>
<dbReference type="EMBL" id="JACJTU010000024">
    <property type="protein sequence ID" value="MBD2736827.1"/>
    <property type="molecule type" value="Genomic_DNA"/>
</dbReference>
<dbReference type="Proteomes" id="UP000637383">
    <property type="component" value="Unassembled WGS sequence"/>
</dbReference>
<reference evidence="7 8" key="1">
    <citation type="journal article" date="2020" name="ISME J.">
        <title>Comparative genomics reveals insights into cyanobacterial evolution and habitat adaptation.</title>
        <authorList>
            <person name="Chen M.Y."/>
            <person name="Teng W.K."/>
            <person name="Zhao L."/>
            <person name="Hu C.X."/>
            <person name="Zhou Y.K."/>
            <person name="Han B.P."/>
            <person name="Song L.R."/>
            <person name="Shu W.S."/>
        </authorList>
    </citation>
    <scope>NUCLEOTIDE SEQUENCE [LARGE SCALE GENOMIC DNA]</scope>
    <source>
        <strain evidence="7 8">FACHB-159</strain>
    </source>
</reference>
<feature type="domain" description="O-GlcNAc transferase C-terminal" evidence="6">
    <location>
        <begin position="789"/>
        <end position="986"/>
    </location>
</feature>
<evidence type="ECO:0000256" key="3">
    <source>
        <dbReference type="ARBA" id="ARBA00022679"/>
    </source>
</evidence>
<evidence type="ECO:0000313" key="7">
    <source>
        <dbReference type="EMBL" id="MBD2736827.1"/>
    </source>
</evidence>
<dbReference type="InterPro" id="IPR010866">
    <property type="entry name" value="A-2_8-polyST"/>
</dbReference>
<gene>
    <name evidence="7" type="ORF">H6H03_23545</name>
</gene>
<dbReference type="InterPro" id="IPR051939">
    <property type="entry name" value="Glycosyltr_41/O-GlcNAc_trsf"/>
</dbReference>
<dbReference type="PANTHER" id="PTHR44835:SF1">
    <property type="entry name" value="PROTEIN O-GLCNAC TRANSFERASE"/>
    <property type="match status" value="1"/>
</dbReference>
<dbReference type="Gene3D" id="3.40.50.2000">
    <property type="entry name" value="Glycogen Phosphorylase B"/>
    <property type="match status" value="1"/>
</dbReference>